<dbReference type="GO" id="GO:0004386">
    <property type="term" value="F:helicase activity"/>
    <property type="evidence" value="ECO:0007669"/>
    <property type="project" value="UniProtKB-KW"/>
</dbReference>
<feature type="compositionally biased region" description="Polar residues" evidence="6">
    <location>
        <begin position="781"/>
        <end position="793"/>
    </location>
</feature>
<feature type="compositionally biased region" description="Polar residues" evidence="6">
    <location>
        <begin position="1251"/>
        <end position="1260"/>
    </location>
</feature>
<evidence type="ECO:0000259" key="7">
    <source>
        <dbReference type="Pfam" id="PF12726"/>
    </source>
</evidence>
<feature type="compositionally biased region" description="Basic and acidic residues" evidence="6">
    <location>
        <begin position="692"/>
        <end position="701"/>
    </location>
</feature>
<comment type="similarity">
    <text evidence="1">Belongs to the DNA2/NAM7 helicase family.</text>
</comment>
<feature type="region of interest" description="Disordered" evidence="6">
    <location>
        <begin position="1137"/>
        <end position="1156"/>
    </location>
</feature>
<evidence type="ECO:0000313" key="11">
    <source>
        <dbReference type="EMBL" id="KIO19380.1"/>
    </source>
</evidence>
<organism evidence="11 12">
    <name type="scientific">Tulasnella calospora MUT 4182</name>
    <dbReference type="NCBI Taxonomy" id="1051891"/>
    <lineage>
        <taxon>Eukaryota</taxon>
        <taxon>Fungi</taxon>
        <taxon>Dikarya</taxon>
        <taxon>Basidiomycota</taxon>
        <taxon>Agaricomycotina</taxon>
        <taxon>Agaricomycetes</taxon>
        <taxon>Cantharellales</taxon>
        <taxon>Tulasnellaceae</taxon>
        <taxon>Tulasnella</taxon>
    </lineage>
</organism>
<feature type="domain" description="DNA2/NAM7 helicase-like C-terminal" evidence="9">
    <location>
        <begin position="1385"/>
        <end position="1585"/>
    </location>
</feature>
<dbReference type="OrthoDB" id="6513042at2759"/>
<protein>
    <submittedName>
        <fullName evidence="11">Uncharacterized protein</fullName>
    </submittedName>
</protein>
<evidence type="ECO:0000256" key="2">
    <source>
        <dbReference type="ARBA" id="ARBA00022741"/>
    </source>
</evidence>
<name>A0A0C3PWI3_9AGAM</name>
<keyword evidence="12" id="KW-1185">Reference proteome</keyword>
<feature type="region of interest" description="Disordered" evidence="6">
    <location>
        <begin position="1251"/>
        <end position="1299"/>
    </location>
</feature>
<dbReference type="InterPro" id="IPR045055">
    <property type="entry name" value="DNA2/NAM7-like"/>
</dbReference>
<reference evidence="12" key="2">
    <citation type="submission" date="2015-01" db="EMBL/GenBank/DDBJ databases">
        <title>Evolutionary Origins and Diversification of the Mycorrhizal Mutualists.</title>
        <authorList>
            <consortium name="DOE Joint Genome Institute"/>
            <consortium name="Mycorrhizal Genomics Consortium"/>
            <person name="Kohler A."/>
            <person name="Kuo A."/>
            <person name="Nagy L.G."/>
            <person name="Floudas D."/>
            <person name="Copeland A."/>
            <person name="Barry K.W."/>
            <person name="Cichocki N."/>
            <person name="Veneault-Fourrey C."/>
            <person name="LaButti K."/>
            <person name="Lindquist E.A."/>
            <person name="Lipzen A."/>
            <person name="Lundell T."/>
            <person name="Morin E."/>
            <person name="Murat C."/>
            <person name="Riley R."/>
            <person name="Ohm R."/>
            <person name="Sun H."/>
            <person name="Tunlid A."/>
            <person name="Henrissat B."/>
            <person name="Grigoriev I.V."/>
            <person name="Hibbett D.S."/>
            <person name="Martin F."/>
        </authorList>
    </citation>
    <scope>NUCLEOTIDE SEQUENCE [LARGE SCALE GENOMIC DNA]</scope>
    <source>
        <strain evidence="12">MUT 4182</strain>
    </source>
</reference>
<dbReference type="STRING" id="1051891.A0A0C3PWI3"/>
<accession>A0A0C3PWI3</accession>
<feature type="compositionally biased region" description="Acidic residues" evidence="6">
    <location>
        <begin position="818"/>
        <end position="830"/>
    </location>
</feature>
<dbReference type="CDD" id="cd18808">
    <property type="entry name" value="SF1_C_Upf1"/>
    <property type="match status" value="1"/>
</dbReference>
<feature type="compositionally biased region" description="Basic and acidic residues" evidence="6">
    <location>
        <begin position="646"/>
        <end position="659"/>
    </location>
</feature>
<dbReference type="GO" id="GO:0006369">
    <property type="term" value="P:termination of RNA polymerase II transcription"/>
    <property type="evidence" value="ECO:0007669"/>
    <property type="project" value="TreeGrafter"/>
</dbReference>
<feature type="region of interest" description="Disordered" evidence="6">
    <location>
        <begin position="637"/>
        <end position="740"/>
    </location>
</feature>
<feature type="compositionally biased region" description="Low complexity" evidence="6">
    <location>
        <begin position="807"/>
        <end position="817"/>
    </location>
</feature>
<dbReference type="Gene3D" id="3.40.50.300">
    <property type="entry name" value="P-loop containing nucleotide triphosphate hydrolases"/>
    <property type="match status" value="2"/>
</dbReference>
<evidence type="ECO:0000313" key="12">
    <source>
        <dbReference type="Proteomes" id="UP000054248"/>
    </source>
</evidence>
<evidence type="ECO:0000259" key="9">
    <source>
        <dbReference type="Pfam" id="PF13087"/>
    </source>
</evidence>
<keyword evidence="5" id="KW-0067">ATP-binding</keyword>
<feature type="compositionally biased region" description="Basic and acidic residues" evidence="6">
    <location>
        <begin position="1777"/>
        <end position="1788"/>
    </location>
</feature>
<dbReference type="GO" id="GO:0016787">
    <property type="term" value="F:hydrolase activity"/>
    <property type="evidence" value="ECO:0007669"/>
    <property type="project" value="UniProtKB-KW"/>
</dbReference>
<gene>
    <name evidence="11" type="ORF">M407DRAFT_223151</name>
</gene>
<dbReference type="Pfam" id="PF13086">
    <property type="entry name" value="AAA_11"/>
    <property type="match status" value="1"/>
</dbReference>
<evidence type="ECO:0000256" key="4">
    <source>
        <dbReference type="ARBA" id="ARBA00022806"/>
    </source>
</evidence>
<feature type="compositionally biased region" description="Low complexity" evidence="6">
    <location>
        <begin position="726"/>
        <end position="740"/>
    </location>
</feature>
<evidence type="ECO:0000259" key="10">
    <source>
        <dbReference type="Pfam" id="PF23576"/>
    </source>
</evidence>
<feature type="domain" description="Helicase SEN1 beta-barrel" evidence="10">
    <location>
        <begin position="952"/>
        <end position="1044"/>
    </location>
</feature>
<feature type="compositionally biased region" description="Basic and acidic residues" evidence="6">
    <location>
        <begin position="1261"/>
        <end position="1279"/>
    </location>
</feature>
<evidence type="ECO:0000256" key="6">
    <source>
        <dbReference type="SAM" id="MobiDB-lite"/>
    </source>
</evidence>
<feature type="region of interest" description="Disordered" evidence="6">
    <location>
        <begin position="1622"/>
        <end position="1643"/>
    </location>
</feature>
<dbReference type="Pfam" id="PF23576">
    <property type="entry name" value="SEN1_barrel"/>
    <property type="match status" value="1"/>
</dbReference>
<dbReference type="CDD" id="cd18042">
    <property type="entry name" value="DEXXQc_SETX"/>
    <property type="match status" value="1"/>
</dbReference>
<keyword evidence="4" id="KW-0347">Helicase</keyword>
<keyword evidence="3" id="KW-0378">Hydrolase</keyword>
<dbReference type="Pfam" id="PF12726">
    <property type="entry name" value="SEN1_N"/>
    <property type="match status" value="2"/>
</dbReference>
<dbReference type="Pfam" id="PF13087">
    <property type="entry name" value="AAA_12"/>
    <property type="match status" value="1"/>
</dbReference>
<dbReference type="GO" id="GO:0001147">
    <property type="term" value="F:transcription termination site sequence-specific DNA binding"/>
    <property type="evidence" value="ECO:0007669"/>
    <property type="project" value="TreeGrafter"/>
</dbReference>
<dbReference type="FunFam" id="3.40.50.300:FF:000326">
    <property type="entry name" value="P-loop containing nucleoside triphosphate hydrolase"/>
    <property type="match status" value="1"/>
</dbReference>
<sequence length="1797" mass="198195">MSRIGAFPEAQKATVTSIDSTLADLRDNPSSLDIKGINSLLQQCSEVIKTLQYPDSSEHWYCSKAPPEAQEIATFLIRYHAYKDTKGAPDWRESLWKVLKGCTDCVKSYLEARDRSDETYLSQYHESKVKAMNDTADKAETEAIIKIVKRSATAQDNTLNSAPTAVVYHALANIRVIQKPEIRDLFEERTPASPFPGWPEPPPGLLLLLAHSSERIRAWAQKQAETCGPLSRLTSNSAHAMVLSALTRRLQSSDHQSVSSVPSASSTAMPSTSIDLSLSLSPPQLWNAFPAILSLASAKDSLPALKRVAGVDIPQFIFSHLNDSGQHFKHVLKCFILLLTRFGDKLWVDQPPDFPQVKIDALRDNPAFESLLTQDSKPQRFLEWYEPYLLSVWTTPTFGDALDKMMALFCSDLQHQRFDPVLRSQTSLEACAVSRSTVLCLTDINDALCSKPEGLLFQDEFGKDDAIELPSAIIGLWDLMSDVIGEIFKCTVTWAEYMDSPVMIIWMRDALIFARDLVSKFNVFHDAAAESLQLSLVGASPVKSRGRTSPGKSMVKKLEEVITAAVRWLKLTDEELLHQTVELVKLILRCFERLGAKPPKGVILRLEGYCTDREERENQKAKKDELTREQVSGIAEAIEPFLDEDDMKRSDGNSIRKSELSSAAPIEISDSSDDDEVQLVSESKPPRPAPAKKAESTKPKTDVYSQLMGVSAKQKNKEKVHLDLTSRPSQPSSASSRVVSGAAGVARGLVKSSAKPSKLSRSKMQEIWKAAGAQAREIQAKANQEAQQQSTAQVPIPGPSKGHQSDASTRSRGSAAESSEDEASSEDEEERGLGALAKLQKAKGKVPTIQKAERRGIQLMDNVVRNPAKERLTAREQAKRTQMRLKPDLSPLHQMILAWNYDHAGEDPPNLEQLHLRRIPDLFSSYDEYRNVFHPLLSLECWSQIVKAKEEPQESLNCNIAQKMFVDKWLELELGILSQPEKGWYLAETDIVVLRPVKDPKISLLAKVQSFRRIPQGFGASVRCIPSPNQGGFANGSVCTLTKVFSLSTVNREYGALMSAPYYDLFDEIARPSPAKLPRIAQQQIQKAMQAYKVNEPQATAILGSLDVEGFALIQGPPGTGKTSTICGLAGEFLSRRSGAPTPLQPGKTPTTPSSAKLLICAPSNAAIDEVAKRLRDGIRDSQGRSVVPKVVRIGADASINVGVKDIALDALVEAKMNLQPGQPKSDLGEEIGRINRQLTEITTRLKQISTELATTSNGEDNPKRQELDGEKRTLDSQRRNLNAMRNQARDKQTDSNRALDAARRKFRQEVLREADILCSTLSGSGHDTLEEFDFETVVIDEAAQSVELSSLIPLKYRCKRCILVGDPQQLAPTVLSTRAKNFLYEQSLFARLQKHRPDAVYLLSIQYRMHPSISVLPSKVFYGGRLKDGPSMDEKTAQPWHNDHLFPPYRFFNVPQGREESAGGGGHTLINRSEVEVAVALYDRLVKQFSRSGQLDGRVGIIAMYRGQMLEIKRQLIARFGRPVLSKLDVNTVDGFQGQEKDIIILSCTRAGPGVTSIGFLADVRRMNVGLTRSRSSLYILGHAATLERSESVWRQIVADARERDCLFNETTAATFSASFSSLQRPMASSTPKPLPKPKVSQAPEAVELLTPQQMRVASRSKPASSLAEVGHELHSESSSGAAKRKRSPEPETPRTKPDPPFVAEPDTTPLAPPGPSTDRMDVDAEAPTASAAAPPPGPAAAKPKVLPPRPRPKQDPANALFIPRAPKRGPTENADPGRSDAKRRITAELQRPPAR</sequence>
<dbReference type="InterPro" id="IPR041677">
    <property type="entry name" value="DNA2/NAM7_AAA_11"/>
</dbReference>
<dbReference type="InterPro" id="IPR041679">
    <property type="entry name" value="DNA2/NAM7-like_C"/>
</dbReference>
<dbReference type="InterPro" id="IPR047187">
    <property type="entry name" value="SF1_C_Upf1"/>
</dbReference>
<dbReference type="GO" id="GO:0005524">
    <property type="term" value="F:ATP binding"/>
    <property type="evidence" value="ECO:0007669"/>
    <property type="project" value="UniProtKB-KW"/>
</dbReference>
<keyword evidence="2" id="KW-0547">Nucleotide-binding</keyword>
<evidence type="ECO:0000259" key="8">
    <source>
        <dbReference type="Pfam" id="PF13086"/>
    </source>
</evidence>
<evidence type="ECO:0000256" key="3">
    <source>
        <dbReference type="ARBA" id="ARBA00022801"/>
    </source>
</evidence>
<dbReference type="GO" id="GO:0005694">
    <property type="term" value="C:chromosome"/>
    <property type="evidence" value="ECO:0007669"/>
    <property type="project" value="UniProtKB-ARBA"/>
</dbReference>
<dbReference type="HOGENOM" id="CLU_000459_1_1_1"/>
<feature type="region of interest" description="Disordered" evidence="6">
    <location>
        <begin position="778"/>
        <end position="831"/>
    </location>
</feature>
<feature type="compositionally biased region" description="Basic and acidic residues" evidence="6">
    <location>
        <begin position="1689"/>
        <end position="1699"/>
    </location>
</feature>
<dbReference type="EMBL" id="KN823225">
    <property type="protein sequence ID" value="KIO19380.1"/>
    <property type="molecule type" value="Genomic_DNA"/>
</dbReference>
<dbReference type="PANTHER" id="PTHR10887:SF495">
    <property type="entry name" value="HELICASE SENATAXIN ISOFORM X1-RELATED"/>
    <property type="match status" value="1"/>
</dbReference>
<dbReference type="InterPro" id="IPR056474">
    <property type="entry name" value="SEN1_barrel"/>
</dbReference>
<feature type="domain" description="DNA2/NAM7 helicase helicase" evidence="8">
    <location>
        <begin position="1094"/>
        <end position="1377"/>
    </location>
</feature>
<proteinExistence type="inferred from homology"/>
<reference evidence="11 12" key="1">
    <citation type="submission" date="2014-04" db="EMBL/GenBank/DDBJ databases">
        <authorList>
            <consortium name="DOE Joint Genome Institute"/>
            <person name="Kuo A."/>
            <person name="Girlanda M."/>
            <person name="Perotto S."/>
            <person name="Kohler A."/>
            <person name="Nagy L.G."/>
            <person name="Floudas D."/>
            <person name="Copeland A."/>
            <person name="Barry K.W."/>
            <person name="Cichocki N."/>
            <person name="Veneault-Fourrey C."/>
            <person name="LaButti K."/>
            <person name="Lindquist E.A."/>
            <person name="Lipzen A."/>
            <person name="Lundell T."/>
            <person name="Morin E."/>
            <person name="Murat C."/>
            <person name="Sun H."/>
            <person name="Tunlid A."/>
            <person name="Henrissat B."/>
            <person name="Grigoriev I.V."/>
            <person name="Hibbett D.S."/>
            <person name="Martin F."/>
            <person name="Nordberg H.P."/>
            <person name="Cantor M.N."/>
            <person name="Hua S.X."/>
        </authorList>
    </citation>
    <scope>NUCLEOTIDE SEQUENCE [LARGE SCALE GENOMIC DNA]</scope>
    <source>
        <strain evidence="11 12">MUT 4182</strain>
    </source>
</reference>
<feature type="domain" description="Helicase Sen1 N-terminal" evidence="7">
    <location>
        <begin position="91"/>
        <end position="419"/>
    </location>
</feature>
<feature type="region of interest" description="Disordered" evidence="6">
    <location>
        <begin position="1655"/>
        <end position="1797"/>
    </location>
</feature>
<feature type="domain" description="Helicase Sen1 N-terminal" evidence="7">
    <location>
        <begin position="421"/>
        <end position="582"/>
    </location>
</feature>
<dbReference type="Proteomes" id="UP000054248">
    <property type="component" value="Unassembled WGS sequence"/>
</dbReference>
<dbReference type="PANTHER" id="PTHR10887">
    <property type="entry name" value="DNA2/NAM7 HELICASE FAMILY"/>
    <property type="match status" value="1"/>
</dbReference>
<dbReference type="InterPro" id="IPR027417">
    <property type="entry name" value="P-loop_NTPase"/>
</dbReference>
<dbReference type="GO" id="GO:0016604">
    <property type="term" value="C:nuclear body"/>
    <property type="evidence" value="ECO:0007669"/>
    <property type="project" value="TreeGrafter"/>
</dbReference>
<feature type="compositionally biased region" description="Polar residues" evidence="6">
    <location>
        <begin position="1624"/>
        <end position="1633"/>
    </location>
</feature>
<dbReference type="InterPro" id="IPR024481">
    <property type="entry name" value="Helicase_Sen1_N"/>
</dbReference>
<evidence type="ECO:0000256" key="1">
    <source>
        <dbReference type="ARBA" id="ARBA00007913"/>
    </source>
</evidence>
<feature type="compositionally biased region" description="Basic and acidic residues" evidence="6">
    <location>
        <begin position="715"/>
        <end position="724"/>
    </location>
</feature>
<dbReference type="SUPFAM" id="SSF52540">
    <property type="entry name" value="P-loop containing nucleoside triphosphate hydrolases"/>
    <property type="match status" value="1"/>
</dbReference>
<evidence type="ECO:0000256" key="5">
    <source>
        <dbReference type="ARBA" id="ARBA00022840"/>
    </source>
</evidence>